<proteinExistence type="predicted"/>
<name>A0ABZ2K921_9BACT</name>
<dbReference type="PANTHER" id="PTHR38812">
    <property type="entry name" value="MU-LIKE PROPHAGE FLUMU PROTEIN GP42"/>
    <property type="match status" value="1"/>
</dbReference>
<dbReference type="RefSeq" id="WP_394845189.1">
    <property type="nucleotide sequence ID" value="NZ_CP089982.1"/>
</dbReference>
<evidence type="ECO:0000313" key="3">
    <source>
        <dbReference type="Proteomes" id="UP001379533"/>
    </source>
</evidence>
<evidence type="ECO:0000259" key="1">
    <source>
        <dbReference type="Pfam" id="PF20155"/>
    </source>
</evidence>
<keyword evidence="3" id="KW-1185">Reference proteome</keyword>
<accession>A0ABZ2K921</accession>
<dbReference type="EMBL" id="CP089982">
    <property type="protein sequence ID" value="WXA94579.1"/>
    <property type="molecule type" value="Genomic_DNA"/>
</dbReference>
<feature type="domain" description="Tape measure protein N-terminal" evidence="1">
    <location>
        <begin position="114"/>
        <end position="291"/>
    </location>
</feature>
<organism evidence="2 3">
    <name type="scientific">Pendulispora brunnea</name>
    <dbReference type="NCBI Taxonomy" id="2905690"/>
    <lineage>
        <taxon>Bacteria</taxon>
        <taxon>Pseudomonadati</taxon>
        <taxon>Myxococcota</taxon>
        <taxon>Myxococcia</taxon>
        <taxon>Myxococcales</taxon>
        <taxon>Sorangiineae</taxon>
        <taxon>Pendulisporaceae</taxon>
        <taxon>Pendulispora</taxon>
    </lineage>
</organism>
<protein>
    <submittedName>
        <fullName evidence="2">Tape measure protein</fullName>
    </submittedName>
</protein>
<dbReference type="InterPro" id="IPR013491">
    <property type="entry name" value="Tape_meas_N"/>
</dbReference>
<dbReference type="PANTHER" id="PTHR38812:SF2">
    <property type="entry name" value="MU-LIKE PROPHAGE FLUMU PROTEIN GP42"/>
    <property type="match status" value="1"/>
</dbReference>
<sequence length="615" mass="62788">MQKLLGSSLNGGRIGQVLARLPPVAQKAMFGMVRFAGAVRGRVGPALRAVQKAAGPALGGLGKGLSWAGSGLVSVAGGVAAFGAKAAAVAGGAAIGLGVLGADFALDAFSFKENVTAGFSTLLKSDDAAKRVMADAIQFASVTPFETQDVLESYRKLLVAGFKEDELRPVMTVVGDVGGAFGTEAMGSVIRGLQQIRSKGKLQGEEIMQLSEAGVGSGAIFDALASKLGKTREEVQKLVSAGKVDSQTGIAAILESITNTVSGGKAGSLMDKQSQTISGLFSTLKSKPFEFFIALDEQKILAPVKNFIATLSVVLDPKSAIGARLIAFLQTIGEALSSVFGSSNSSAFEMANGFGKVLDILEPIAKVLISFGGAYLKGIGDVLGPLFSQMSSADPAKVQRLVSAFGSLASFLGRNLGMSIALLAWLINGIVSVIDWIARLPSAIANAFAGIGEWFSGLKDRFLGFGKDLVRGLLEGVQSQLASVTPVLGPGAGLAGKAISAVADALEINSPSKVMKEHGADVTRGFLLGVQQPDLLGGILDTFSPSALALPSIGISAPAPTSGALTSGGGRPIEINITLSMGDGASRAQAEDLVDLAVSRFTSAIEELGLEFGVA</sequence>
<dbReference type="InterPro" id="IPR053058">
    <property type="entry name" value="Mulikevirus_tape_measure"/>
</dbReference>
<reference evidence="2 3" key="1">
    <citation type="submission" date="2021-12" db="EMBL/GenBank/DDBJ databases">
        <title>Discovery of the Pendulisporaceae a myxobacterial family with distinct sporulation behavior and unique specialized metabolism.</title>
        <authorList>
            <person name="Garcia R."/>
            <person name="Popoff A."/>
            <person name="Bader C.D."/>
            <person name="Loehr J."/>
            <person name="Walesch S."/>
            <person name="Walt C."/>
            <person name="Boldt J."/>
            <person name="Bunk B."/>
            <person name="Haeckl F.J.F.P.J."/>
            <person name="Gunesch A.P."/>
            <person name="Birkelbach J."/>
            <person name="Nuebel U."/>
            <person name="Pietschmann T."/>
            <person name="Bach T."/>
            <person name="Mueller R."/>
        </authorList>
    </citation>
    <scope>NUCLEOTIDE SEQUENCE [LARGE SCALE GENOMIC DNA]</scope>
    <source>
        <strain evidence="2 3">MSr12523</strain>
    </source>
</reference>
<dbReference type="NCBIfam" id="TIGR02675">
    <property type="entry name" value="tape_meas_nterm"/>
    <property type="match status" value="1"/>
</dbReference>
<dbReference type="Pfam" id="PF20155">
    <property type="entry name" value="TMP_3"/>
    <property type="match status" value="1"/>
</dbReference>
<gene>
    <name evidence="2" type="ORF">LZC95_50205</name>
</gene>
<evidence type="ECO:0000313" key="2">
    <source>
        <dbReference type="EMBL" id="WXA94579.1"/>
    </source>
</evidence>
<dbReference type="Proteomes" id="UP001379533">
    <property type="component" value="Chromosome"/>
</dbReference>